<feature type="transmembrane region" description="Helical" evidence="9">
    <location>
        <begin position="246"/>
        <end position="267"/>
    </location>
</feature>
<evidence type="ECO:0000256" key="2">
    <source>
        <dbReference type="ARBA" id="ARBA00008335"/>
    </source>
</evidence>
<dbReference type="AlphaFoldDB" id="A0AAV9MSG1"/>
<keyword evidence="5 9" id="KW-1133">Transmembrane helix</keyword>
<dbReference type="Gene3D" id="1.20.1250.20">
    <property type="entry name" value="MFS general substrate transporter like domains"/>
    <property type="match status" value="1"/>
</dbReference>
<feature type="transmembrane region" description="Helical" evidence="9">
    <location>
        <begin position="50"/>
        <end position="75"/>
    </location>
</feature>
<dbReference type="InterPro" id="IPR020846">
    <property type="entry name" value="MFS_dom"/>
</dbReference>
<feature type="transmembrane region" description="Helical" evidence="9">
    <location>
        <begin position="147"/>
        <end position="168"/>
    </location>
</feature>
<dbReference type="PANTHER" id="PTHR23501">
    <property type="entry name" value="MAJOR FACILITATOR SUPERFAMILY"/>
    <property type="match status" value="1"/>
</dbReference>
<feature type="transmembrane region" description="Helical" evidence="9">
    <location>
        <begin position="206"/>
        <end position="226"/>
    </location>
</feature>
<evidence type="ECO:0000256" key="7">
    <source>
        <dbReference type="ARBA" id="ARBA00023180"/>
    </source>
</evidence>
<comment type="similarity">
    <text evidence="2">Belongs to the major facilitator superfamily.</text>
</comment>
<keyword evidence="6 9" id="KW-0472">Membrane</keyword>
<keyword evidence="7" id="KW-0325">Glycoprotein</keyword>
<evidence type="ECO:0000256" key="5">
    <source>
        <dbReference type="ARBA" id="ARBA00022989"/>
    </source>
</evidence>
<dbReference type="InterPro" id="IPR011701">
    <property type="entry name" value="MFS"/>
</dbReference>
<feature type="transmembrane region" description="Helical" evidence="9">
    <location>
        <begin position="119"/>
        <end position="141"/>
    </location>
</feature>
<name>A0AAV9MSG1_9EURO</name>
<dbReference type="Proteomes" id="UP001358417">
    <property type="component" value="Unassembled WGS sequence"/>
</dbReference>
<dbReference type="EMBL" id="JAVRRD010000052">
    <property type="protein sequence ID" value="KAK5044389.1"/>
    <property type="molecule type" value="Genomic_DNA"/>
</dbReference>
<dbReference type="RefSeq" id="XP_064700055.1">
    <property type="nucleotide sequence ID" value="XM_064854833.1"/>
</dbReference>
<feature type="transmembrane region" description="Helical" evidence="9">
    <location>
        <begin position="412"/>
        <end position="436"/>
    </location>
</feature>
<evidence type="ECO:0000259" key="10">
    <source>
        <dbReference type="PROSITE" id="PS50850"/>
    </source>
</evidence>
<organism evidence="11 12">
    <name type="scientific">Exophiala bonariae</name>
    <dbReference type="NCBI Taxonomy" id="1690606"/>
    <lineage>
        <taxon>Eukaryota</taxon>
        <taxon>Fungi</taxon>
        <taxon>Dikarya</taxon>
        <taxon>Ascomycota</taxon>
        <taxon>Pezizomycotina</taxon>
        <taxon>Eurotiomycetes</taxon>
        <taxon>Chaetothyriomycetidae</taxon>
        <taxon>Chaetothyriales</taxon>
        <taxon>Herpotrichiellaceae</taxon>
        <taxon>Exophiala</taxon>
    </lineage>
</organism>
<dbReference type="PANTHER" id="PTHR23501:SF187">
    <property type="entry name" value="MAJOR FACILITATOR SUPERFAMILY (MFS) PROFILE DOMAIN-CONTAINING PROTEIN"/>
    <property type="match status" value="1"/>
</dbReference>
<dbReference type="PROSITE" id="PS50850">
    <property type="entry name" value="MFS"/>
    <property type="match status" value="1"/>
</dbReference>
<evidence type="ECO:0000313" key="12">
    <source>
        <dbReference type="Proteomes" id="UP001358417"/>
    </source>
</evidence>
<protein>
    <recommendedName>
        <fullName evidence="10">Major facilitator superfamily (MFS) profile domain-containing protein</fullName>
    </recommendedName>
</protein>
<feature type="transmembrane region" description="Helical" evidence="9">
    <location>
        <begin position="273"/>
        <end position="293"/>
    </location>
</feature>
<keyword evidence="12" id="KW-1185">Reference proteome</keyword>
<comment type="subcellular location">
    <subcellularLocation>
        <location evidence="1">Membrane</location>
        <topology evidence="1">Multi-pass membrane protein</topology>
    </subcellularLocation>
</comment>
<evidence type="ECO:0000313" key="11">
    <source>
        <dbReference type="EMBL" id="KAK5044389.1"/>
    </source>
</evidence>
<dbReference type="GO" id="GO:0022857">
    <property type="term" value="F:transmembrane transporter activity"/>
    <property type="evidence" value="ECO:0007669"/>
    <property type="project" value="InterPro"/>
</dbReference>
<evidence type="ECO:0000256" key="9">
    <source>
        <dbReference type="SAM" id="Phobius"/>
    </source>
</evidence>
<reference evidence="11 12" key="1">
    <citation type="submission" date="2023-08" db="EMBL/GenBank/DDBJ databases">
        <title>Black Yeasts Isolated from many extreme environments.</title>
        <authorList>
            <person name="Coleine C."/>
            <person name="Stajich J.E."/>
            <person name="Selbmann L."/>
        </authorList>
    </citation>
    <scope>NUCLEOTIDE SEQUENCE [LARGE SCALE GENOMIC DNA]</scope>
    <source>
        <strain evidence="11 12">CCFEE 5792</strain>
    </source>
</reference>
<dbReference type="PRINTS" id="PR01036">
    <property type="entry name" value="TCRTETB"/>
</dbReference>
<feature type="region of interest" description="Disordered" evidence="8">
    <location>
        <begin position="1"/>
        <end position="32"/>
    </location>
</feature>
<dbReference type="Gene3D" id="1.20.1720.10">
    <property type="entry name" value="Multidrug resistance protein D"/>
    <property type="match status" value="1"/>
</dbReference>
<feature type="transmembrane region" description="Helical" evidence="9">
    <location>
        <begin position="87"/>
        <end position="107"/>
    </location>
</feature>
<dbReference type="Pfam" id="PF07690">
    <property type="entry name" value="MFS_1"/>
    <property type="match status" value="1"/>
</dbReference>
<feature type="compositionally biased region" description="Basic and acidic residues" evidence="8">
    <location>
        <begin position="1"/>
        <end position="17"/>
    </location>
</feature>
<accession>A0AAV9MSG1</accession>
<feature type="transmembrane region" description="Helical" evidence="9">
    <location>
        <begin position="522"/>
        <end position="540"/>
    </location>
</feature>
<comment type="caution">
    <text evidence="11">The sequence shown here is derived from an EMBL/GenBank/DDBJ whole genome shotgun (WGS) entry which is preliminary data.</text>
</comment>
<dbReference type="GO" id="GO:0005886">
    <property type="term" value="C:plasma membrane"/>
    <property type="evidence" value="ECO:0007669"/>
    <property type="project" value="TreeGrafter"/>
</dbReference>
<evidence type="ECO:0000256" key="4">
    <source>
        <dbReference type="ARBA" id="ARBA00022692"/>
    </source>
</evidence>
<sequence length="573" mass="61933">MEREKQHHGERLPESVEPRSGPNMNSSDPAEVTAVGKSMAQHNLVRSPRFWAVIIALGFSGLLAALEATITSTALPSVVADLGAGELYFWAVNGYLLTMTSLQPLYGQLANLFGRRYPMIFSVAAFVLGSGICGGAKSMAMLIAGRVIQGVGAAGINVLIEVIIADLVPLRQRSAYFALIFGLVSLGSGLGPFFGGVIVSNTTWRWVFYLNLPIGGIALLLLILYLQVKWNKTTTLATKMSRIDWFGNAFFVAAISSILIALSWAGAVYPWSSYHVLVPLIVGLLALVAFLILQGSSRLAPNPTIPLHLFRHRTSATAFVLTFLHSVITIWVLYFLPVYFQGVRDASPVRSGVQLLPTILTLIPFGALGGVVLTKFGRYKPLHFVGFAFMAIGMGLLVLVDENSSTGAWVGYQIIQSVGGGIVIATLLPAVMAPLAESDVAQATGTWAFMRSFGLTWGTAIPAAILNHHFDVLAVDHIADDALVAQLKGGRAYEHATAAFRATLTREDRDQFAWVLNESLRLAWQVGIAFAALGFFVVAFEEEVPLRKELETEFGMNNSKNESSATEHPKSSH</sequence>
<dbReference type="SUPFAM" id="SSF103473">
    <property type="entry name" value="MFS general substrate transporter"/>
    <property type="match status" value="1"/>
</dbReference>
<keyword evidence="4 9" id="KW-0812">Transmembrane</keyword>
<evidence type="ECO:0000256" key="1">
    <source>
        <dbReference type="ARBA" id="ARBA00004141"/>
    </source>
</evidence>
<dbReference type="InterPro" id="IPR036259">
    <property type="entry name" value="MFS_trans_sf"/>
</dbReference>
<dbReference type="CDD" id="cd17502">
    <property type="entry name" value="MFS_Azr1_MDR_like"/>
    <property type="match status" value="1"/>
</dbReference>
<keyword evidence="3" id="KW-0813">Transport</keyword>
<feature type="transmembrane region" description="Helical" evidence="9">
    <location>
        <begin position="355"/>
        <end position="374"/>
    </location>
</feature>
<feature type="transmembrane region" description="Helical" evidence="9">
    <location>
        <begin position="381"/>
        <end position="400"/>
    </location>
</feature>
<evidence type="ECO:0000256" key="8">
    <source>
        <dbReference type="SAM" id="MobiDB-lite"/>
    </source>
</evidence>
<feature type="transmembrane region" description="Helical" evidence="9">
    <location>
        <begin position="175"/>
        <end position="194"/>
    </location>
</feature>
<evidence type="ECO:0000256" key="6">
    <source>
        <dbReference type="ARBA" id="ARBA00023136"/>
    </source>
</evidence>
<proteinExistence type="inferred from homology"/>
<gene>
    <name evidence="11" type="ORF">LTR84_011300</name>
</gene>
<evidence type="ECO:0000256" key="3">
    <source>
        <dbReference type="ARBA" id="ARBA00022448"/>
    </source>
</evidence>
<feature type="domain" description="Major facilitator superfamily (MFS) profile" evidence="10">
    <location>
        <begin position="53"/>
        <end position="546"/>
    </location>
</feature>
<feature type="transmembrane region" description="Helical" evidence="9">
    <location>
        <begin position="448"/>
        <end position="466"/>
    </location>
</feature>
<feature type="transmembrane region" description="Helical" evidence="9">
    <location>
        <begin position="314"/>
        <end position="335"/>
    </location>
</feature>
<dbReference type="GeneID" id="89979454"/>